<gene>
    <name evidence="1" type="ORF">IMCC3088_1733</name>
</gene>
<dbReference type="eggNOG" id="COG1680">
    <property type="taxonomic scope" value="Bacteria"/>
</dbReference>
<dbReference type="STRING" id="2518989.IMCC3088_1733"/>
<dbReference type="Gene3D" id="3.40.710.10">
    <property type="entry name" value="DD-peptidase/beta-lactamase superfamily"/>
    <property type="match status" value="1"/>
</dbReference>
<dbReference type="RefSeq" id="WP_009575966.1">
    <property type="nucleotide sequence ID" value="NZ_AEIG01000049.1"/>
</dbReference>
<dbReference type="AlphaFoldDB" id="F3L2G0"/>
<evidence type="ECO:0000313" key="2">
    <source>
        <dbReference type="Proteomes" id="UP000005615"/>
    </source>
</evidence>
<dbReference type="EMBL" id="AEIG01000049">
    <property type="protein sequence ID" value="EGG29487.1"/>
    <property type="molecule type" value="Genomic_DNA"/>
</dbReference>
<dbReference type="Proteomes" id="UP000005615">
    <property type="component" value="Unassembled WGS sequence"/>
</dbReference>
<dbReference type="SUPFAM" id="SSF56601">
    <property type="entry name" value="beta-lactamase/transpeptidase-like"/>
    <property type="match status" value="1"/>
</dbReference>
<comment type="caution">
    <text evidence="1">The sequence shown here is derived from an EMBL/GenBank/DDBJ whole genome shotgun (WGS) entry which is preliminary data.</text>
</comment>
<accession>F3L2G0</accession>
<proteinExistence type="predicted"/>
<dbReference type="PANTHER" id="PTHR43283">
    <property type="entry name" value="BETA-LACTAMASE-RELATED"/>
    <property type="match status" value="1"/>
</dbReference>
<name>F3L2G0_9GAMM</name>
<keyword evidence="2" id="KW-1185">Reference proteome</keyword>
<reference evidence="1 2" key="1">
    <citation type="journal article" date="2011" name="J. Bacteriol.">
        <title>Genome sequence of strain IMCC3088, a proteorhodopsin-containing marine bacterium belonging to the OM60/NOR5 clade.</title>
        <authorList>
            <person name="Jang Y."/>
            <person name="Oh H.M."/>
            <person name="Kang I."/>
            <person name="Lee K."/>
            <person name="Yang S.J."/>
            <person name="Cho J.C."/>
        </authorList>
    </citation>
    <scope>NUCLEOTIDE SEQUENCE [LARGE SCALE GENOMIC DNA]</scope>
    <source>
        <strain evidence="1 2">IMCC3088</strain>
    </source>
</reference>
<dbReference type="InterPro" id="IPR050789">
    <property type="entry name" value="Diverse_Enzym_Activities"/>
</dbReference>
<evidence type="ECO:0000313" key="1">
    <source>
        <dbReference type="EMBL" id="EGG29487.1"/>
    </source>
</evidence>
<protein>
    <submittedName>
        <fullName evidence="1">Beta-lactamase</fullName>
    </submittedName>
</protein>
<dbReference type="OrthoDB" id="9814204at2"/>
<organism evidence="1 2">
    <name type="scientific">Aequoribacter fuscus</name>
    <dbReference type="NCBI Taxonomy" id="2518989"/>
    <lineage>
        <taxon>Bacteria</taxon>
        <taxon>Pseudomonadati</taxon>
        <taxon>Pseudomonadota</taxon>
        <taxon>Gammaproteobacteria</taxon>
        <taxon>Cellvibrionales</taxon>
        <taxon>Halieaceae</taxon>
        <taxon>Aequoribacter</taxon>
    </lineage>
</organism>
<dbReference type="InterPro" id="IPR012338">
    <property type="entry name" value="Beta-lactam/transpept-like"/>
</dbReference>
<dbReference type="InterPro" id="IPR001466">
    <property type="entry name" value="Beta-lactam-related"/>
</dbReference>
<dbReference type="Pfam" id="PF00144">
    <property type="entry name" value="Beta-lactamase"/>
    <property type="match status" value="1"/>
</dbReference>
<sequence>MRISDRLVPSAFAILATVNLAFASSFGAAQAPEADTTNVLFLPQDVREKVFGNIRGAFPNRTVSTGNSVKVLNKAYQDFAELRYEVDGKQYSLQDFYARTATRGIIVVQGDDIKLEHYSPGHTEETRWVSFSVTKSLTSMLIGAAVKDGYIESVDEKVADYLPRLKGTSYEDVRIKDVLHMASGVAWNEDYADPKSDVALAGALNGIDLVQYLANLPKVAEPGTTFNYNTGETNLAGELLRSAIGNNASEYLEHKIWKPYGMEHDAYWLLSSEGGVETGGCCLNATLRDYARIGMFAKDQGVLPDGTGVLPEGWMKESTSPSEGFDGYGYLWWLFDDGSYSARGIFQQWIYIDPKRDLVIATHTNAAQAVEDEDHKHVAAVIQALRHAL</sequence>
<dbReference type="PANTHER" id="PTHR43283:SF14">
    <property type="entry name" value="BLL8153 PROTEIN"/>
    <property type="match status" value="1"/>
</dbReference>